<keyword evidence="3" id="KW-1185">Reference proteome</keyword>
<sequence length="264" mass="29729">MSPIYIQQLFIYPIKSMGGVAVPAIEFTEFGPKNDRRYMLVDSKHRFLTQRSHPILAQFKLSAKDGGWVVKFDNRESPVIYPEQCSDDVFETKVWKTPIQVREKCQDISGWFSEQLDELVKLVEFDDLESRYQQIDGHKAPLAFADGYPLLICNSDSLTALSKRVNCNLSMRRFRPNVVVSMQANAEFIISSFTTDGGELLLGPPCVRCNIPAIDPETSVYQAELHKQMKAELLRDGRVVFGVNAAASHLKKLSVGDELTPVIG</sequence>
<dbReference type="SUPFAM" id="SSF141673">
    <property type="entry name" value="MOSC N-terminal domain-like"/>
    <property type="match status" value="1"/>
</dbReference>
<dbReference type="PROSITE" id="PS51340">
    <property type="entry name" value="MOSC"/>
    <property type="match status" value="1"/>
</dbReference>
<protein>
    <recommendedName>
        <fullName evidence="1">MOSC domain-containing protein</fullName>
    </recommendedName>
</protein>
<gene>
    <name evidence="2" type="ORF">BCF53_103105</name>
</gene>
<evidence type="ECO:0000259" key="1">
    <source>
        <dbReference type="PROSITE" id="PS51340"/>
    </source>
</evidence>
<proteinExistence type="predicted"/>
<evidence type="ECO:0000313" key="3">
    <source>
        <dbReference type="Proteomes" id="UP000295793"/>
    </source>
</evidence>
<dbReference type="InterPro" id="IPR005302">
    <property type="entry name" value="MoCF_Sase_C"/>
</dbReference>
<dbReference type="SUPFAM" id="SSF50800">
    <property type="entry name" value="PK beta-barrel domain-like"/>
    <property type="match status" value="1"/>
</dbReference>
<dbReference type="EMBL" id="SLZR01000003">
    <property type="protein sequence ID" value="TCS42444.1"/>
    <property type="molecule type" value="Genomic_DNA"/>
</dbReference>
<dbReference type="InterPro" id="IPR011037">
    <property type="entry name" value="Pyrv_Knase-like_insert_dom_sf"/>
</dbReference>
<dbReference type="GO" id="GO:0003824">
    <property type="term" value="F:catalytic activity"/>
    <property type="evidence" value="ECO:0007669"/>
    <property type="project" value="InterPro"/>
</dbReference>
<dbReference type="InterPro" id="IPR005303">
    <property type="entry name" value="MOCOS_middle"/>
</dbReference>
<dbReference type="RefSeq" id="WP_132700364.1">
    <property type="nucleotide sequence ID" value="NZ_SLZR01000003.1"/>
</dbReference>
<name>A0A4R3I8J5_9GAMM</name>
<dbReference type="Pfam" id="PF03473">
    <property type="entry name" value="MOSC"/>
    <property type="match status" value="1"/>
</dbReference>
<dbReference type="GO" id="GO:0030170">
    <property type="term" value="F:pyridoxal phosphate binding"/>
    <property type="evidence" value="ECO:0007669"/>
    <property type="project" value="InterPro"/>
</dbReference>
<dbReference type="Pfam" id="PF03476">
    <property type="entry name" value="MOSC_N"/>
    <property type="match status" value="1"/>
</dbReference>
<dbReference type="GO" id="GO:0030151">
    <property type="term" value="F:molybdenum ion binding"/>
    <property type="evidence" value="ECO:0007669"/>
    <property type="project" value="InterPro"/>
</dbReference>
<dbReference type="AlphaFoldDB" id="A0A4R3I8J5"/>
<evidence type="ECO:0000313" key="2">
    <source>
        <dbReference type="EMBL" id="TCS42444.1"/>
    </source>
</evidence>
<reference evidence="2 3" key="1">
    <citation type="submission" date="2019-03" db="EMBL/GenBank/DDBJ databases">
        <title>Genomic Encyclopedia of Archaeal and Bacterial Type Strains, Phase II (KMG-II): from individual species to whole genera.</title>
        <authorList>
            <person name="Goeker M."/>
        </authorList>
    </citation>
    <scope>NUCLEOTIDE SEQUENCE [LARGE SCALE GENOMIC DNA]</scope>
    <source>
        <strain evidence="2 3">DSM 15388</strain>
    </source>
</reference>
<dbReference type="OrthoDB" id="581532at2"/>
<accession>A0A4R3I8J5</accession>
<comment type="caution">
    <text evidence="2">The sequence shown here is derived from an EMBL/GenBank/DDBJ whole genome shotgun (WGS) entry which is preliminary data.</text>
</comment>
<feature type="domain" description="MOSC" evidence="1">
    <location>
        <begin position="120"/>
        <end position="262"/>
    </location>
</feature>
<organism evidence="2 3">
    <name type="scientific">Reinekea marinisedimentorum</name>
    <dbReference type="NCBI Taxonomy" id="230495"/>
    <lineage>
        <taxon>Bacteria</taxon>
        <taxon>Pseudomonadati</taxon>
        <taxon>Pseudomonadota</taxon>
        <taxon>Gammaproteobacteria</taxon>
        <taxon>Oceanospirillales</taxon>
        <taxon>Saccharospirillaceae</taxon>
        <taxon>Reinekea</taxon>
    </lineage>
</organism>
<dbReference type="Proteomes" id="UP000295793">
    <property type="component" value="Unassembled WGS sequence"/>
</dbReference>